<dbReference type="RefSeq" id="WP_092445345.1">
    <property type="nucleotide sequence ID" value="NZ_LT629774.1"/>
</dbReference>
<sequence>MSFTENDIQQIEANNLTLSVVNKQIETFKSGIPFTNISEAATLNNGITPLTDESIQKYISFFDKEKDKKSLLKFVPASGAATRMFKFLFRFISEYNSNEQSLNSYINKTNLRELSLFMVGLEKFPFFNLVIELLKSNGIDYDNLSNQEKVWYFAKAMLDENQLNFGNQPKGLLPFHCYKNNHISTAFEEHLYEAALYASSNGVAKLHFTISEVYKDKFKEEFKNIQSKIEQKTGVNFDISFSYQQKSTDTIAVTLKNKPFRIEDGSLLFRPSGHGALLKNLNALDADIIFIKNIDNVVVYKYKEEVSKYKKVLAGILLKLQNQTFEYLHQLDSKDLTADHLATIEHFLSSELSIKISEEYKKYTEYYKIEYLKEKLNRPIRVCGMVKNEGEPGGGPFWVKDHKSNLSLQIVESSQINLKDQNQADILKNATHFNPVDLVCGVKNYKDEKFDLENYVDHSAAFITKKTKNGKDLKALELPGLWNGSMAYWTTIFVEVPIITFNPVKTVNDLLKAPHQIKN</sequence>
<dbReference type="AlphaFoldDB" id="A0A1H1QXB2"/>
<dbReference type="EMBL" id="LT629774">
    <property type="protein sequence ID" value="SDS28164.1"/>
    <property type="molecule type" value="Genomic_DNA"/>
</dbReference>
<protein>
    <recommendedName>
        <fullName evidence="1">DUF4301 domain-containing protein</fullName>
    </recommendedName>
</protein>
<dbReference type="STRING" id="1249933.SAMN04489797_1261"/>
<feature type="domain" description="DUF4301" evidence="1">
    <location>
        <begin position="4"/>
        <end position="516"/>
    </location>
</feature>
<evidence type="ECO:0000313" key="3">
    <source>
        <dbReference type="Proteomes" id="UP000198963"/>
    </source>
</evidence>
<evidence type="ECO:0000313" key="2">
    <source>
        <dbReference type="EMBL" id="SDS28164.1"/>
    </source>
</evidence>
<accession>A0A1H1QXB2</accession>
<dbReference type="InterPro" id="IPR025393">
    <property type="entry name" value="DUF4301"/>
</dbReference>
<evidence type="ECO:0000259" key="1">
    <source>
        <dbReference type="Pfam" id="PF14134"/>
    </source>
</evidence>
<dbReference type="Pfam" id="PF14134">
    <property type="entry name" value="DUF4301"/>
    <property type="match status" value="1"/>
</dbReference>
<dbReference type="InterPro" id="IPR029044">
    <property type="entry name" value="Nucleotide-diphossugar_trans"/>
</dbReference>
<gene>
    <name evidence="2" type="ORF">SAMN04489797_1261</name>
</gene>
<organism evidence="2 3">
    <name type="scientific">Winogradskyella sediminis</name>
    <dbReference type="NCBI Taxonomy" id="1382466"/>
    <lineage>
        <taxon>Bacteria</taxon>
        <taxon>Pseudomonadati</taxon>
        <taxon>Bacteroidota</taxon>
        <taxon>Flavobacteriia</taxon>
        <taxon>Flavobacteriales</taxon>
        <taxon>Flavobacteriaceae</taxon>
        <taxon>Winogradskyella</taxon>
    </lineage>
</organism>
<name>A0A1H1QXB2_9FLAO</name>
<dbReference type="SUPFAM" id="SSF53448">
    <property type="entry name" value="Nucleotide-diphospho-sugar transferases"/>
    <property type="match status" value="1"/>
</dbReference>
<keyword evidence="3" id="KW-1185">Reference proteome</keyword>
<dbReference type="Proteomes" id="UP000198963">
    <property type="component" value="Chromosome I"/>
</dbReference>
<proteinExistence type="predicted"/>
<reference evidence="2 3" key="1">
    <citation type="submission" date="2016-10" db="EMBL/GenBank/DDBJ databases">
        <authorList>
            <person name="Varghese N."/>
            <person name="Submissions S."/>
        </authorList>
    </citation>
    <scope>NUCLEOTIDE SEQUENCE [LARGE SCALE GENOMIC DNA]</scope>
    <source>
        <strain evidence="2 3">RHA_55</strain>
    </source>
</reference>